<dbReference type="InterPro" id="IPR004130">
    <property type="entry name" value="Gpn"/>
</dbReference>
<dbReference type="InterPro" id="IPR030231">
    <property type="entry name" value="Gpn2"/>
</dbReference>
<dbReference type="SUPFAM" id="SSF52540">
    <property type="entry name" value="P-loop containing nucleoside triphosphate hydrolases"/>
    <property type="match status" value="1"/>
</dbReference>
<dbReference type="GO" id="GO:0003924">
    <property type="term" value="F:GTPase activity"/>
    <property type="evidence" value="ECO:0000318"/>
    <property type="project" value="GO_Central"/>
</dbReference>
<organism evidence="6 7">
    <name type="scientific">Trichomonas vaginalis (strain ATCC PRA-98 / G3)</name>
    <dbReference type="NCBI Taxonomy" id="412133"/>
    <lineage>
        <taxon>Eukaryota</taxon>
        <taxon>Metamonada</taxon>
        <taxon>Parabasalia</taxon>
        <taxon>Trichomonadida</taxon>
        <taxon>Trichomonadidae</taxon>
        <taxon>Trichomonas</taxon>
    </lineage>
</organism>
<dbReference type="RefSeq" id="XP_001313582.1">
    <property type="nucleotide sequence ID" value="XM_001313581.1"/>
</dbReference>
<dbReference type="eggNOG" id="KOG1533">
    <property type="taxonomic scope" value="Eukaryota"/>
</dbReference>
<dbReference type="InterPro" id="IPR027417">
    <property type="entry name" value="P-loop_NTPase"/>
</dbReference>
<evidence type="ECO:0000256" key="5">
    <source>
        <dbReference type="RuleBase" id="RU365059"/>
    </source>
</evidence>
<dbReference type="InParanoid" id="A2F345"/>
<protein>
    <recommendedName>
        <fullName evidence="5">GPN-loop GTPase 2</fullName>
    </recommendedName>
</protein>
<dbReference type="PANTHER" id="PTHR21231">
    <property type="entry name" value="XPA-BINDING PROTEIN 1-RELATED"/>
    <property type="match status" value="1"/>
</dbReference>
<reference evidence="6" key="1">
    <citation type="submission" date="2006-10" db="EMBL/GenBank/DDBJ databases">
        <authorList>
            <person name="Amadeo P."/>
            <person name="Zhao Q."/>
            <person name="Wortman J."/>
            <person name="Fraser-Liggett C."/>
            <person name="Carlton J."/>
        </authorList>
    </citation>
    <scope>NUCLEOTIDE SEQUENCE</scope>
    <source>
        <strain evidence="6">G3</strain>
    </source>
</reference>
<evidence type="ECO:0000256" key="4">
    <source>
        <dbReference type="ARBA" id="ARBA00023134"/>
    </source>
</evidence>
<evidence type="ECO:0000256" key="1">
    <source>
        <dbReference type="ARBA" id="ARBA00005290"/>
    </source>
</evidence>
<dbReference type="OrthoDB" id="5839at2759"/>
<proteinExistence type="inferred from homology"/>
<dbReference type="STRING" id="5722.A2F345"/>
<name>A2F345_TRIV3</name>
<comment type="function">
    <text evidence="5">Small GTPase required for proper localization of RNA polymerase II and III (RNAPII and RNAPIII). May act at an RNAP assembly step prior to nuclear import.</text>
</comment>
<dbReference type="VEuPathDB" id="TrichDB:TVAGG3_0950280"/>
<gene>
    <name evidence="6" type="ORF">TVAG_208450</name>
</gene>
<reference evidence="6" key="2">
    <citation type="journal article" date="2007" name="Science">
        <title>Draft genome sequence of the sexually transmitted pathogen Trichomonas vaginalis.</title>
        <authorList>
            <person name="Carlton J.M."/>
            <person name="Hirt R.P."/>
            <person name="Silva J.C."/>
            <person name="Delcher A.L."/>
            <person name="Schatz M."/>
            <person name="Zhao Q."/>
            <person name="Wortman J.R."/>
            <person name="Bidwell S.L."/>
            <person name="Alsmark U.C.M."/>
            <person name="Besteiro S."/>
            <person name="Sicheritz-Ponten T."/>
            <person name="Noel C.J."/>
            <person name="Dacks J.B."/>
            <person name="Foster P.G."/>
            <person name="Simillion C."/>
            <person name="Van de Peer Y."/>
            <person name="Miranda-Saavedra D."/>
            <person name="Barton G.J."/>
            <person name="Westrop G.D."/>
            <person name="Mueller S."/>
            <person name="Dessi D."/>
            <person name="Fiori P.L."/>
            <person name="Ren Q."/>
            <person name="Paulsen I."/>
            <person name="Zhang H."/>
            <person name="Bastida-Corcuera F.D."/>
            <person name="Simoes-Barbosa A."/>
            <person name="Brown M.T."/>
            <person name="Hayes R.D."/>
            <person name="Mukherjee M."/>
            <person name="Okumura C.Y."/>
            <person name="Schneider R."/>
            <person name="Smith A.J."/>
            <person name="Vanacova S."/>
            <person name="Villalvazo M."/>
            <person name="Haas B.J."/>
            <person name="Pertea M."/>
            <person name="Feldblyum T.V."/>
            <person name="Utterback T.R."/>
            <person name="Shu C.L."/>
            <person name="Osoegawa K."/>
            <person name="de Jong P.J."/>
            <person name="Hrdy I."/>
            <person name="Horvathova L."/>
            <person name="Zubacova Z."/>
            <person name="Dolezal P."/>
            <person name="Malik S.B."/>
            <person name="Logsdon J.M. Jr."/>
            <person name="Henze K."/>
            <person name="Gupta A."/>
            <person name="Wang C.C."/>
            <person name="Dunne R.L."/>
            <person name="Upcroft J.A."/>
            <person name="Upcroft P."/>
            <person name="White O."/>
            <person name="Salzberg S.L."/>
            <person name="Tang P."/>
            <person name="Chiu C.-H."/>
            <person name="Lee Y.-S."/>
            <person name="Embley T.M."/>
            <person name="Coombs G.H."/>
            <person name="Mottram J.C."/>
            <person name="Tachezy J."/>
            <person name="Fraser-Liggett C.M."/>
            <person name="Johnson P.J."/>
        </authorList>
    </citation>
    <scope>NUCLEOTIDE SEQUENCE [LARGE SCALE GENOMIC DNA]</scope>
    <source>
        <strain evidence="6">G3</strain>
    </source>
</reference>
<dbReference type="Proteomes" id="UP000001542">
    <property type="component" value="Unassembled WGS sequence"/>
</dbReference>
<dbReference type="GO" id="GO:0005525">
    <property type="term" value="F:GTP binding"/>
    <property type="evidence" value="ECO:0007669"/>
    <property type="project" value="UniProtKB-KW"/>
</dbReference>
<dbReference type="AlphaFoldDB" id="A2F345"/>
<dbReference type="Pfam" id="PF03029">
    <property type="entry name" value="ATP_bind_1"/>
    <property type="match status" value="1"/>
</dbReference>
<evidence type="ECO:0000256" key="2">
    <source>
        <dbReference type="ARBA" id="ARBA00022741"/>
    </source>
</evidence>
<keyword evidence="4 5" id="KW-0342">GTP-binding</keyword>
<dbReference type="CDD" id="cd17871">
    <property type="entry name" value="GPN2"/>
    <property type="match status" value="1"/>
</dbReference>
<dbReference type="VEuPathDB" id="TrichDB:TVAG_208450"/>
<dbReference type="EMBL" id="DS113593">
    <property type="protein sequence ID" value="EAY00653.1"/>
    <property type="molecule type" value="Genomic_DNA"/>
</dbReference>
<evidence type="ECO:0000313" key="6">
    <source>
        <dbReference type="EMBL" id="EAY00653.1"/>
    </source>
</evidence>
<keyword evidence="3 5" id="KW-0378">Hydrolase</keyword>
<dbReference type="OMA" id="METFLFH"/>
<accession>A2F345</accession>
<dbReference type="SMR" id="A2F345"/>
<sequence length="260" mass="28972">MEDNQEIPDLSYGACLIGPPGSGKTSAIKALKEMCEKLSRHVIVMNLDPANDQLPYQADFDICSTINVKDVMATTALGPNGGLIYCMESLAENIDAVADVIRPRVQKASYFLIDFPGQVELYTHSECIRQFLDKFQKDLKLKLATVNLVDVVLASTKQGYLGQSLMSIGMMLRLYTPHINVLSKFDLVETGEVELPFETETCDFEDMVCSGTPSKLHQKIVELLCDYDLVSYEYFSVTDESSVMHLIELIDKAVGCSWML</sequence>
<keyword evidence="7" id="KW-1185">Reference proteome</keyword>
<evidence type="ECO:0000256" key="3">
    <source>
        <dbReference type="ARBA" id="ARBA00022801"/>
    </source>
</evidence>
<dbReference type="Gene3D" id="3.40.50.300">
    <property type="entry name" value="P-loop containing nucleotide triphosphate hydrolases"/>
    <property type="match status" value="1"/>
</dbReference>
<comment type="subunit">
    <text evidence="5">Binds to RNA polymerase II (RNAPII).</text>
</comment>
<keyword evidence="2 5" id="KW-0547">Nucleotide-binding</keyword>
<dbReference type="KEGG" id="tva:4758475"/>
<evidence type="ECO:0000313" key="7">
    <source>
        <dbReference type="Proteomes" id="UP000001542"/>
    </source>
</evidence>
<dbReference type="PANTHER" id="PTHR21231:SF3">
    <property type="entry name" value="GPN-LOOP GTPASE 2"/>
    <property type="match status" value="1"/>
</dbReference>
<comment type="similarity">
    <text evidence="1 5">Belongs to the GPN-loop GTPase family.</text>
</comment>